<keyword evidence="3" id="KW-1185">Reference proteome</keyword>
<dbReference type="RefSeq" id="WP_196991094.1">
    <property type="nucleotide sequence ID" value="NZ_JADWYR010000002.1"/>
</dbReference>
<keyword evidence="1" id="KW-0732">Signal</keyword>
<evidence type="ECO:0000313" key="2">
    <source>
        <dbReference type="EMBL" id="MBG9376990.1"/>
    </source>
</evidence>
<reference evidence="2" key="1">
    <citation type="submission" date="2020-11" db="EMBL/GenBank/DDBJ databases">
        <title>Bacterial whole genome sequence for Panacibacter sp. DH6.</title>
        <authorList>
            <person name="Le V."/>
            <person name="Ko S."/>
            <person name="Ahn C.-Y."/>
            <person name="Oh H.-M."/>
        </authorList>
    </citation>
    <scope>NUCLEOTIDE SEQUENCE</scope>
    <source>
        <strain evidence="2">DH6</strain>
    </source>
</reference>
<accession>A0A931GVZ6</accession>
<comment type="caution">
    <text evidence="2">The sequence shown here is derived from an EMBL/GenBank/DDBJ whole genome shotgun (WGS) entry which is preliminary data.</text>
</comment>
<evidence type="ECO:0000256" key="1">
    <source>
        <dbReference type="SAM" id="SignalP"/>
    </source>
</evidence>
<evidence type="ECO:0000313" key="3">
    <source>
        <dbReference type="Proteomes" id="UP000628448"/>
    </source>
</evidence>
<feature type="signal peptide" evidence="1">
    <location>
        <begin position="1"/>
        <end position="21"/>
    </location>
</feature>
<sequence>MLKRKLTVLIASLTLLLPACNTGYVETKAYIFERKLTGQGKLMVCYAFNAGKAVMKDSSILENFVVPQDSVLISYKKNNPANSNILVPGIEN</sequence>
<dbReference type="EMBL" id="JADWYR010000002">
    <property type="protein sequence ID" value="MBG9376990.1"/>
    <property type="molecule type" value="Genomic_DNA"/>
</dbReference>
<gene>
    <name evidence="2" type="ORF">I5907_12165</name>
</gene>
<organism evidence="2 3">
    <name type="scientific">Panacibacter microcysteis</name>
    <dbReference type="NCBI Taxonomy" id="2793269"/>
    <lineage>
        <taxon>Bacteria</taxon>
        <taxon>Pseudomonadati</taxon>
        <taxon>Bacteroidota</taxon>
        <taxon>Chitinophagia</taxon>
        <taxon>Chitinophagales</taxon>
        <taxon>Chitinophagaceae</taxon>
        <taxon>Panacibacter</taxon>
    </lineage>
</organism>
<name>A0A931GVZ6_9BACT</name>
<dbReference type="AlphaFoldDB" id="A0A931GVZ6"/>
<dbReference type="Proteomes" id="UP000628448">
    <property type="component" value="Unassembled WGS sequence"/>
</dbReference>
<protein>
    <submittedName>
        <fullName evidence="2">Uncharacterized protein</fullName>
    </submittedName>
</protein>
<proteinExistence type="predicted"/>
<feature type="chain" id="PRO_5038009645" evidence="1">
    <location>
        <begin position="22"/>
        <end position="92"/>
    </location>
</feature>